<name>A0A3B1BF52_9ZZZZ</name>
<proteinExistence type="predicted"/>
<organism evidence="2">
    <name type="scientific">hydrothermal vent metagenome</name>
    <dbReference type="NCBI Taxonomy" id="652676"/>
    <lineage>
        <taxon>unclassified sequences</taxon>
        <taxon>metagenomes</taxon>
        <taxon>ecological metagenomes</taxon>
    </lineage>
</organism>
<sequence>MSDKFANACVFCGAAAISLITLAVVAIMIWTQLV</sequence>
<protein>
    <submittedName>
        <fullName evidence="2">Uncharacterized protein</fullName>
    </submittedName>
</protein>
<feature type="transmembrane region" description="Helical" evidence="1">
    <location>
        <begin position="7"/>
        <end position="30"/>
    </location>
</feature>
<keyword evidence="1" id="KW-0812">Transmembrane</keyword>
<dbReference type="AlphaFoldDB" id="A0A3B1BF52"/>
<evidence type="ECO:0000256" key="1">
    <source>
        <dbReference type="SAM" id="Phobius"/>
    </source>
</evidence>
<accession>A0A3B1BF52</accession>
<keyword evidence="1" id="KW-1133">Transmembrane helix</keyword>
<reference evidence="2" key="1">
    <citation type="submission" date="2018-06" db="EMBL/GenBank/DDBJ databases">
        <authorList>
            <person name="Zhirakovskaya E."/>
        </authorList>
    </citation>
    <scope>NUCLEOTIDE SEQUENCE</scope>
</reference>
<dbReference type="EMBL" id="UOFY01000043">
    <property type="protein sequence ID" value="VAX10008.1"/>
    <property type="molecule type" value="Genomic_DNA"/>
</dbReference>
<gene>
    <name evidence="2" type="ORF">MNBD_GAMMA25-219</name>
</gene>
<evidence type="ECO:0000313" key="2">
    <source>
        <dbReference type="EMBL" id="VAX10008.1"/>
    </source>
</evidence>
<keyword evidence="1" id="KW-0472">Membrane</keyword>